<keyword evidence="3" id="KW-0418">Kinase</keyword>
<reference evidence="3 4" key="1">
    <citation type="journal article" date="2009" name="Stand. Genomic Sci.">
        <title>Complete genome sequence of Brachybacterium faecium type strain (Schefferle 6-10).</title>
        <authorList>
            <person name="Lapidus A."/>
            <person name="Pukall R."/>
            <person name="Labuttii K."/>
            <person name="Copeland A."/>
            <person name="Del Rio T.G."/>
            <person name="Nolan M."/>
            <person name="Chen F."/>
            <person name="Lucas S."/>
            <person name="Tice H."/>
            <person name="Cheng J.F."/>
            <person name="Bruce D."/>
            <person name="Goodwin L."/>
            <person name="Pitluck S."/>
            <person name="Rohde M."/>
            <person name="Goker M."/>
            <person name="Pati A."/>
            <person name="Ivanova N."/>
            <person name="Mavrommatis K."/>
            <person name="Chen A."/>
            <person name="Palaniappan K."/>
            <person name="D'haeseleer P."/>
            <person name="Chain P."/>
            <person name="Bristow J."/>
            <person name="Eisen J.A."/>
            <person name="Markowitz V."/>
            <person name="Hugenholtz P."/>
            <person name="Kyrpides N.C."/>
            <person name="Klenk H.P."/>
        </authorList>
    </citation>
    <scope>NUCLEOTIDE SEQUENCE [LARGE SCALE GENOMIC DNA]</scope>
    <source>
        <strain evidence="4">ATCC 43885 / DSM 4810 / JCM 11609 / LMG 19847 / NBRC 14762 / NCIMB 9860 / 6-10</strain>
    </source>
</reference>
<evidence type="ECO:0000313" key="3">
    <source>
        <dbReference type="EMBL" id="ACU84351.1"/>
    </source>
</evidence>
<evidence type="ECO:0000313" key="4">
    <source>
        <dbReference type="Proteomes" id="UP000001919"/>
    </source>
</evidence>
<dbReference type="GO" id="GO:0016301">
    <property type="term" value="F:kinase activity"/>
    <property type="evidence" value="ECO:0007669"/>
    <property type="project" value="UniProtKB-KW"/>
</dbReference>
<dbReference type="HOGENOM" id="CLU_036604_13_3_11"/>
<dbReference type="OrthoDB" id="4083144at2"/>
<dbReference type="InterPro" id="IPR043129">
    <property type="entry name" value="ATPase_NBD"/>
</dbReference>
<dbReference type="SUPFAM" id="SSF46785">
    <property type="entry name" value="Winged helix' DNA-binding domain"/>
    <property type="match status" value="1"/>
</dbReference>
<evidence type="ECO:0000256" key="1">
    <source>
        <dbReference type="ARBA" id="ARBA00006479"/>
    </source>
</evidence>
<dbReference type="EMBL" id="CP001643">
    <property type="protein sequence ID" value="ACU84351.1"/>
    <property type="molecule type" value="Genomic_DNA"/>
</dbReference>
<dbReference type="STRING" id="446465.Bfae_04820"/>
<protein>
    <submittedName>
        <fullName evidence="3">Transcriptional regulator/sugar kinase</fullName>
    </submittedName>
</protein>
<dbReference type="PANTHER" id="PTHR18964">
    <property type="entry name" value="ROK (REPRESSOR, ORF, KINASE) FAMILY"/>
    <property type="match status" value="1"/>
</dbReference>
<keyword evidence="4" id="KW-1185">Reference proteome</keyword>
<dbReference type="InterPro" id="IPR000600">
    <property type="entry name" value="ROK"/>
</dbReference>
<dbReference type="InterPro" id="IPR036390">
    <property type="entry name" value="WH_DNA-bd_sf"/>
</dbReference>
<dbReference type="Proteomes" id="UP000001919">
    <property type="component" value="Chromosome"/>
</dbReference>
<dbReference type="Gene3D" id="3.30.420.40">
    <property type="match status" value="2"/>
</dbReference>
<dbReference type="Gene3D" id="1.10.10.10">
    <property type="entry name" value="Winged helix-like DNA-binding domain superfamily/Winged helix DNA-binding domain"/>
    <property type="match status" value="1"/>
</dbReference>
<feature type="compositionally biased region" description="Low complexity" evidence="2">
    <location>
        <begin position="387"/>
        <end position="397"/>
    </location>
</feature>
<sequence>MSTVTPSTANGAQSHRRLQSVVSALLEHGTMSRTELAELTGYSQSSMTGSIRKLMRLGHVIETGRGRSTGGRRRTMLEFDRRSVLLMLVSVDSGHLVARQVDLAGTVHVQVRRRLDPDQPLASVLNAIDALQGVAETPSTCAVISLPGVVSAEGDVSLAPALGQPTDRRIQDVVAEASGLHTIGENDVNLLALGEAMGGAAKDVSDFGLIFVGDGIGGALVLDGRVHRGVSGSAGEIGFLPWSGALSSGGSAVGPLESDWSVSALRVKAEQIGIDADDAHVVEALETSDAPEARALLDAATDAWAYAGVVLTCVINPGRIVFAGDAAHLSAASRAALSAKVLAGSPSPIEICFAELGENAIVSGAIAHLQNAPWIFLPEDEERPDTTRTTTEAGAEPPSYPQT</sequence>
<evidence type="ECO:0000256" key="2">
    <source>
        <dbReference type="SAM" id="MobiDB-lite"/>
    </source>
</evidence>
<dbReference type="PATRIC" id="fig|446465.5.peg.475"/>
<dbReference type="AlphaFoldDB" id="C7MHE2"/>
<dbReference type="SUPFAM" id="SSF53067">
    <property type="entry name" value="Actin-like ATPase domain"/>
    <property type="match status" value="1"/>
</dbReference>
<dbReference type="PANTHER" id="PTHR18964:SF149">
    <property type="entry name" value="BIFUNCTIONAL UDP-N-ACETYLGLUCOSAMINE 2-EPIMERASE_N-ACETYLMANNOSAMINE KINASE"/>
    <property type="match status" value="1"/>
</dbReference>
<gene>
    <name evidence="3" type="ordered locus">Bfae_04820</name>
</gene>
<comment type="similarity">
    <text evidence="1">Belongs to the ROK (NagC/XylR) family.</text>
</comment>
<dbReference type="InterPro" id="IPR036388">
    <property type="entry name" value="WH-like_DNA-bd_sf"/>
</dbReference>
<keyword evidence="3" id="KW-0808">Transferase</keyword>
<dbReference type="KEGG" id="bfa:Bfae_04820"/>
<dbReference type="eggNOG" id="COG1940">
    <property type="taxonomic scope" value="Bacteria"/>
</dbReference>
<proteinExistence type="inferred from homology"/>
<organism evidence="3 4">
    <name type="scientific">Brachybacterium faecium (strain ATCC 43885 / DSM 4810 / JCM 11609 / LMG 19847 / NBRC 14762 / NCIMB 9860 / 6-10)</name>
    <dbReference type="NCBI Taxonomy" id="446465"/>
    <lineage>
        <taxon>Bacteria</taxon>
        <taxon>Bacillati</taxon>
        <taxon>Actinomycetota</taxon>
        <taxon>Actinomycetes</taxon>
        <taxon>Micrococcales</taxon>
        <taxon>Dermabacteraceae</taxon>
        <taxon>Brachybacterium</taxon>
    </lineage>
</organism>
<name>C7MHE2_BRAFD</name>
<dbReference type="Pfam" id="PF00480">
    <property type="entry name" value="ROK"/>
    <property type="match status" value="1"/>
</dbReference>
<accession>C7MHE2</accession>
<feature type="region of interest" description="Disordered" evidence="2">
    <location>
        <begin position="378"/>
        <end position="403"/>
    </location>
</feature>